<accession>A0A975T9H8</accession>
<dbReference type="EMBL" id="CP021056">
    <property type="protein sequence ID" value="QXE23942.1"/>
    <property type="molecule type" value="Genomic_DNA"/>
</dbReference>
<organism evidence="2 3">
    <name type="scientific">Richelia sinica FACHB-800</name>
    <dbReference type="NCBI Taxonomy" id="1357546"/>
    <lineage>
        <taxon>Bacteria</taxon>
        <taxon>Bacillati</taxon>
        <taxon>Cyanobacteriota</taxon>
        <taxon>Cyanophyceae</taxon>
        <taxon>Nostocales</taxon>
        <taxon>Nostocaceae</taxon>
        <taxon>Richelia</taxon>
    </lineage>
</organism>
<protein>
    <submittedName>
        <fullName evidence="2">Uncharacterized protein</fullName>
    </submittedName>
</protein>
<sequence>MFKLISEGGIYHKYQPGFVFYFTFIITYFFANQGYKIV</sequence>
<proteinExistence type="predicted"/>
<keyword evidence="3" id="KW-1185">Reference proteome</keyword>
<dbReference type="KEGG" id="rsin:B6N60_02644"/>
<evidence type="ECO:0000256" key="1">
    <source>
        <dbReference type="SAM" id="Phobius"/>
    </source>
</evidence>
<keyword evidence="1" id="KW-0812">Transmembrane</keyword>
<reference evidence="2" key="1">
    <citation type="submission" date="2017-04" db="EMBL/GenBank/DDBJ databases">
        <title>Genome deletions in a multicellular cyanobacterial endosymbiont for morphological adaptation in marine diatoms.</title>
        <authorList>
            <person name="Wang Y."/>
            <person name="Gao H."/>
            <person name="Li R."/>
            <person name="Xu X."/>
        </authorList>
    </citation>
    <scope>NUCLEOTIDE SEQUENCE</scope>
    <source>
        <strain evidence="2">FACHB 800</strain>
    </source>
</reference>
<evidence type="ECO:0000313" key="3">
    <source>
        <dbReference type="Proteomes" id="UP000683511"/>
    </source>
</evidence>
<keyword evidence="1" id="KW-1133">Transmembrane helix</keyword>
<gene>
    <name evidence="2" type="ORF">B6N60_02644</name>
</gene>
<dbReference type="Proteomes" id="UP000683511">
    <property type="component" value="Chromosome"/>
</dbReference>
<name>A0A975T9H8_9NOST</name>
<keyword evidence="1" id="KW-0472">Membrane</keyword>
<evidence type="ECO:0000313" key="2">
    <source>
        <dbReference type="EMBL" id="QXE23942.1"/>
    </source>
</evidence>
<feature type="transmembrane region" description="Helical" evidence="1">
    <location>
        <begin position="14"/>
        <end position="31"/>
    </location>
</feature>
<dbReference type="AlphaFoldDB" id="A0A975T9H8"/>